<comment type="similarity">
    <text evidence="1">Belongs to the GMC oxidoreductase family.</text>
</comment>
<keyword evidence="8" id="KW-1185">Reference proteome</keyword>
<sequence>MPDEETLEEGVLNPVQPEIQDPLLREILEENELQADPSRNPLEQPAPLPDPDEVVDCLVIGTGAGGAPLLARLARAGRRVVALEAGPRHDAKTEFATDEKAQNFLFWNDERLSAGKNPVAFGKNNSGIGYGGSTLHYTAYTPRAHRGDLTLHTEFGEGVDWPFGIEELEPYYEELEHFLGVSGPTPYPWDAGRRKGYPLAPLPLNGAAQLMERACAQLGIKTSPAANAALSARYYQEGVGWREACTNRGFCQAGCSTGAKASMDVTFLPLAEQYGAEIRTGAYVTEIERDARGHVTAVVYEQGGRTVRQRCRNLFLCAGAIETPRLLLLNELALNSGQVGKHFMAHVGMQVWGTFPEDVRPYKGIPGGLISEDTHRPKDADFVGGYLLQSIGVMPVTFATQMVRQRKLWGQPLRDYMRDYNHIAGINVLGDCLPHADNFLELSDEKDARGVAKPRVHFTAQENEQRMNRHAERIMRQIWEAAGAKDIWAFERYAHIIGTARMGTSANDAVVDPDGRAFDVPNLYICDNSVFPSALSVNPALTIMALSLRTADKFLENQQA</sequence>
<dbReference type="PANTHER" id="PTHR46056:SF12">
    <property type="entry name" value="LONG-CHAIN-ALCOHOL OXIDASE"/>
    <property type="match status" value="1"/>
</dbReference>
<name>A0A1H3I1B6_9BACT</name>
<dbReference type="Proteomes" id="UP000199249">
    <property type="component" value="Unassembled WGS sequence"/>
</dbReference>
<dbReference type="InterPro" id="IPR000172">
    <property type="entry name" value="GMC_OxRdtase_N"/>
</dbReference>
<evidence type="ECO:0000313" key="7">
    <source>
        <dbReference type="EMBL" id="SDY20909.1"/>
    </source>
</evidence>
<dbReference type="PANTHER" id="PTHR46056">
    <property type="entry name" value="LONG-CHAIN-ALCOHOL OXIDASE"/>
    <property type="match status" value="1"/>
</dbReference>
<dbReference type="GO" id="GO:0050660">
    <property type="term" value="F:flavin adenine dinucleotide binding"/>
    <property type="evidence" value="ECO:0007669"/>
    <property type="project" value="InterPro"/>
</dbReference>
<dbReference type="GO" id="GO:0016614">
    <property type="term" value="F:oxidoreductase activity, acting on CH-OH group of donors"/>
    <property type="evidence" value="ECO:0007669"/>
    <property type="project" value="InterPro"/>
</dbReference>
<evidence type="ECO:0000256" key="1">
    <source>
        <dbReference type="ARBA" id="ARBA00010790"/>
    </source>
</evidence>
<dbReference type="InterPro" id="IPR036188">
    <property type="entry name" value="FAD/NAD-bd_sf"/>
</dbReference>
<dbReference type="Pfam" id="PF00732">
    <property type="entry name" value="GMC_oxred_N"/>
    <property type="match status" value="1"/>
</dbReference>
<evidence type="ECO:0000256" key="2">
    <source>
        <dbReference type="ARBA" id="ARBA00022630"/>
    </source>
</evidence>
<feature type="domain" description="Glucose-methanol-choline oxidoreductase N-terminal" evidence="5">
    <location>
        <begin position="208"/>
        <end position="347"/>
    </location>
</feature>
<evidence type="ECO:0000259" key="5">
    <source>
        <dbReference type="Pfam" id="PF00732"/>
    </source>
</evidence>
<dbReference type="SUPFAM" id="SSF51905">
    <property type="entry name" value="FAD/NAD(P)-binding domain"/>
    <property type="match status" value="1"/>
</dbReference>
<proteinExistence type="inferred from homology"/>
<dbReference type="Gene3D" id="3.50.50.60">
    <property type="entry name" value="FAD/NAD(P)-binding domain"/>
    <property type="match status" value="2"/>
</dbReference>
<feature type="domain" description="Glucose-methanol-choline oxidoreductase C-terminal" evidence="6">
    <location>
        <begin position="434"/>
        <end position="546"/>
    </location>
</feature>
<accession>A0A1H3I1B6</accession>
<keyword evidence="3" id="KW-0274">FAD</keyword>
<dbReference type="EMBL" id="FNOV01000006">
    <property type="protein sequence ID" value="SDY20909.1"/>
    <property type="molecule type" value="Genomic_DNA"/>
</dbReference>
<reference evidence="8" key="1">
    <citation type="submission" date="2016-10" db="EMBL/GenBank/DDBJ databases">
        <authorList>
            <person name="Varghese N."/>
            <person name="Submissions S."/>
        </authorList>
    </citation>
    <scope>NUCLEOTIDE SEQUENCE [LARGE SCALE GENOMIC DNA]</scope>
    <source>
        <strain evidence="8">CGMCC 1.8975</strain>
    </source>
</reference>
<keyword evidence="2" id="KW-0285">Flavoprotein</keyword>
<evidence type="ECO:0000313" key="8">
    <source>
        <dbReference type="Proteomes" id="UP000199249"/>
    </source>
</evidence>
<dbReference type="AlphaFoldDB" id="A0A1H3I1B6"/>
<dbReference type="STRING" id="651662.SAMN04488069_106220"/>
<dbReference type="InterPro" id="IPR007867">
    <property type="entry name" value="GMC_OxRtase_C"/>
</dbReference>
<gene>
    <name evidence="7" type="ORF">SAMN04488069_106220</name>
</gene>
<dbReference type="OrthoDB" id="1154541at2"/>
<evidence type="ECO:0000259" key="6">
    <source>
        <dbReference type="Pfam" id="PF05199"/>
    </source>
</evidence>
<dbReference type="RefSeq" id="WP_092739956.1">
    <property type="nucleotide sequence ID" value="NZ_FNOV01000006.1"/>
</dbReference>
<evidence type="ECO:0000256" key="4">
    <source>
        <dbReference type="ARBA" id="ARBA00023002"/>
    </source>
</evidence>
<keyword evidence="4" id="KW-0560">Oxidoreductase</keyword>
<dbReference type="SUPFAM" id="SSF54373">
    <property type="entry name" value="FAD-linked reductases, C-terminal domain"/>
    <property type="match status" value="1"/>
</dbReference>
<organism evidence="7 8">
    <name type="scientific">Hymenobacter psychrophilus</name>
    <dbReference type="NCBI Taxonomy" id="651662"/>
    <lineage>
        <taxon>Bacteria</taxon>
        <taxon>Pseudomonadati</taxon>
        <taxon>Bacteroidota</taxon>
        <taxon>Cytophagia</taxon>
        <taxon>Cytophagales</taxon>
        <taxon>Hymenobacteraceae</taxon>
        <taxon>Hymenobacter</taxon>
    </lineage>
</organism>
<dbReference type="Pfam" id="PF05199">
    <property type="entry name" value="GMC_oxred_C"/>
    <property type="match status" value="1"/>
</dbReference>
<protein>
    <submittedName>
        <fullName evidence="7">Choline dehydrogenase</fullName>
    </submittedName>
</protein>
<evidence type="ECO:0000256" key="3">
    <source>
        <dbReference type="ARBA" id="ARBA00022827"/>
    </source>
</evidence>